<keyword evidence="1" id="KW-0732">Signal</keyword>
<protein>
    <submittedName>
        <fullName evidence="5">Protein CTLA-2-alpha-like</fullName>
    </submittedName>
</protein>
<dbReference type="InterPro" id="IPR038765">
    <property type="entry name" value="Papain-like_cys_pep_sf"/>
</dbReference>
<evidence type="ECO:0000256" key="1">
    <source>
        <dbReference type="SAM" id="SignalP"/>
    </source>
</evidence>
<dbReference type="Pfam" id="PF08246">
    <property type="entry name" value="Inhibitor_I29"/>
    <property type="match status" value="1"/>
</dbReference>
<reference evidence="5" key="1">
    <citation type="submission" date="2025-04" db="UniProtKB">
        <authorList>
            <consortium name="RefSeq"/>
        </authorList>
    </citation>
    <scope>IDENTIFICATION</scope>
    <source>
        <tissue evidence="5">Whole insect</tissue>
    </source>
</reference>
<feature type="domain" description="Cathepsin propeptide inhibitor" evidence="2">
    <location>
        <begin position="25"/>
        <end position="84"/>
    </location>
</feature>
<gene>
    <name evidence="5" type="primary">LOC114329284</name>
</gene>
<accession>A0A6P7FDP1</accession>
<reference evidence="3" key="2">
    <citation type="submission" date="2025-05" db="UniProtKB">
        <authorList>
            <consortium name="EnsemblMetazoa"/>
        </authorList>
    </citation>
    <scope>IDENTIFICATION</scope>
</reference>
<organism evidence="5">
    <name type="scientific">Diabrotica virgifera virgifera</name>
    <name type="common">western corn rootworm</name>
    <dbReference type="NCBI Taxonomy" id="50390"/>
    <lineage>
        <taxon>Eukaryota</taxon>
        <taxon>Metazoa</taxon>
        <taxon>Ecdysozoa</taxon>
        <taxon>Arthropoda</taxon>
        <taxon>Hexapoda</taxon>
        <taxon>Insecta</taxon>
        <taxon>Pterygota</taxon>
        <taxon>Neoptera</taxon>
        <taxon>Endopterygota</taxon>
        <taxon>Coleoptera</taxon>
        <taxon>Polyphaga</taxon>
        <taxon>Cucujiformia</taxon>
        <taxon>Chrysomeloidea</taxon>
        <taxon>Chrysomelidae</taxon>
        <taxon>Galerucinae</taxon>
        <taxon>Diabroticina</taxon>
        <taxon>Diabroticites</taxon>
        <taxon>Diabrotica</taxon>
    </lineage>
</organism>
<dbReference type="InParanoid" id="A0A6P7FDP1"/>
<dbReference type="InterPro" id="IPR013201">
    <property type="entry name" value="Prot_inhib_I29"/>
</dbReference>
<sequence>MFSKVFVLALIVAVAVASQTAEEAWPKYKTDYNRNYDAQEDATRFAIFKTNYDQIEAHNKKFEAGEVTWSMGLNQFADRTPEELKHLHGLRRPVGGSGVH</sequence>
<name>A0A6P7FDP1_DIAVI</name>
<dbReference type="KEGG" id="dvv:114329284"/>
<dbReference type="Gene3D" id="1.10.287.2250">
    <property type="match status" value="1"/>
</dbReference>
<evidence type="ECO:0000313" key="4">
    <source>
        <dbReference type="Proteomes" id="UP001652700"/>
    </source>
</evidence>
<dbReference type="SUPFAM" id="SSF54001">
    <property type="entry name" value="Cysteine proteinases"/>
    <property type="match status" value="1"/>
</dbReference>
<dbReference type="SMART" id="SM00848">
    <property type="entry name" value="Inhibitor_I29"/>
    <property type="match status" value="1"/>
</dbReference>
<feature type="signal peptide" evidence="1">
    <location>
        <begin position="1"/>
        <end position="17"/>
    </location>
</feature>
<evidence type="ECO:0000313" key="3">
    <source>
        <dbReference type="EnsemblMetazoa" id="XP_028134129.1"/>
    </source>
</evidence>
<dbReference type="RefSeq" id="XP_028134129.1">
    <property type="nucleotide sequence ID" value="XM_028278328.1"/>
</dbReference>
<dbReference type="GeneID" id="114329284"/>
<dbReference type="EnsemblMetazoa" id="XM_028278328.1">
    <property type="protein sequence ID" value="XP_028134129.1"/>
    <property type="gene ID" value="LOC114329284"/>
</dbReference>
<dbReference type="Proteomes" id="UP001652700">
    <property type="component" value="Unplaced"/>
</dbReference>
<dbReference type="AlphaFoldDB" id="A0A6P7FDP1"/>
<feature type="chain" id="PRO_5027635847" evidence="1">
    <location>
        <begin position="18"/>
        <end position="100"/>
    </location>
</feature>
<dbReference type="FunCoup" id="A0A6P7FDP1">
    <property type="interactions" value="4"/>
</dbReference>
<evidence type="ECO:0000313" key="5">
    <source>
        <dbReference type="RefSeq" id="XP_028134129.1"/>
    </source>
</evidence>
<dbReference type="OrthoDB" id="5855924at2759"/>
<keyword evidence="4" id="KW-1185">Reference proteome</keyword>
<evidence type="ECO:0000259" key="2">
    <source>
        <dbReference type="SMART" id="SM00848"/>
    </source>
</evidence>
<proteinExistence type="predicted"/>